<dbReference type="Proteomes" id="UP001302367">
    <property type="component" value="Chromosome 2"/>
</dbReference>
<dbReference type="AlphaFoldDB" id="A0A2G5I0R3"/>
<name>A0A2G5I0R3_CERBT</name>
<dbReference type="OrthoDB" id="4538483at2759"/>
<accession>A0A2G5I0R3</accession>
<dbReference type="EMBL" id="LKMD01000102">
    <property type="protein sequence ID" value="PIA98092.1"/>
    <property type="molecule type" value="Genomic_DNA"/>
</dbReference>
<evidence type="ECO:0000313" key="2">
    <source>
        <dbReference type="EMBL" id="WPA98963.1"/>
    </source>
</evidence>
<reference evidence="1 3" key="1">
    <citation type="submission" date="2015-10" db="EMBL/GenBank/DDBJ databases">
        <title>The cercosporin biosynthetic gene cluster was horizontally transferred to several fungal lineages and shown to be expanded in Cercospora beticola based on microsynteny with recipient genomes.</title>
        <authorList>
            <person name="De Jonge R."/>
            <person name="Ebert M.K."/>
            <person name="Suttle J.C."/>
            <person name="Jurick Ii W.M."/>
            <person name="Secor G.A."/>
            <person name="Thomma B.P."/>
            <person name="Van De Peer Y."/>
            <person name="Bolton M.D."/>
        </authorList>
    </citation>
    <scope>NUCLEOTIDE SEQUENCE [LARGE SCALE GENOMIC DNA]</scope>
    <source>
        <strain evidence="1 3">09-40</strain>
    </source>
</reference>
<evidence type="ECO:0000313" key="3">
    <source>
        <dbReference type="Proteomes" id="UP000230605"/>
    </source>
</evidence>
<proteinExistence type="predicted"/>
<reference evidence="2 4" key="2">
    <citation type="submission" date="2023-09" db="EMBL/GenBank/DDBJ databases">
        <title>Complete-Gapless Cercospora beticola genome.</title>
        <authorList>
            <person name="Wyatt N.A."/>
            <person name="Spanner R.E."/>
            <person name="Bolton M.D."/>
        </authorList>
    </citation>
    <scope>NUCLEOTIDE SEQUENCE [LARGE SCALE GENOMIC DNA]</scope>
    <source>
        <strain evidence="2">Cb09-40</strain>
    </source>
</reference>
<protein>
    <submittedName>
        <fullName evidence="1">Uncharacterized protein</fullName>
    </submittedName>
</protein>
<sequence length="624" mass="67773">MSDSILDKLNQSISATANDPAVPLEQRTFEEAELVLASTLSENENLQLVSSLSSLLPTLQQDPTPAVNLLLRLLDKYSYGDILQLGSIPFKEGLAVGDHMASYNLLIISILKKATSNAADTASVAGMLDTVMALVQLWLCTRITGVATAAQQLLLDLLRIDQEVQTGPDTHVPTGGQGLMWRRLFGDQDIYRVYFEACSCLTPGNHGFGLSKNHRTEAAGRLMEWLSEVAKMDWSVVSRSHHPDIEREYKSEGGLIGFATSHMVEKDDILLYRNLIDFYSAILAATKPEAAELGSSSTDSASLHYLIASGVHASTIAIYLQTSGRPVDPLESTFLYGPAANYVATYASLYSEHFLASQLAEQVKARLRVTLDQSPSRWAHAESPKHDLHLLASLPRSALLSTGNWQSSPLSLLPSKATNPDVLNTLATVFRGPDRDITFKLGSSSGSAAPSARSLEEAAEARALYFHYVANNPRLWQDIAIHADTVALKDLALSAINVLSALSTAHWSVTPEISMPDNIATPESGHLALVAQPALEYAWPYLLRPSRSFANLVGGRGDAESSAYQVAEAKHDALRSLELRFKMQVEQTPGEGYEDILAQLSKRVADGPLDREGEIGGRIGTLEL</sequence>
<dbReference type="Proteomes" id="UP000230605">
    <property type="component" value="Chromosome 2"/>
</dbReference>
<keyword evidence="4" id="KW-1185">Reference proteome</keyword>
<gene>
    <name evidence="1" type="ORF">CB0940_06338</name>
    <name evidence="2" type="ORF">RHO25_003576</name>
</gene>
<organism evidence="1 3">
    <name type="scientific">Cercospora beticola</name>
    <name type="common">Sugarbeet leaf spot fungus</name>
    <dbReference type="NCBI Taxonomy" id="122368"/>
    <lineage>
        <taxon>Eukaryota</taxon>
        <taxon>Fungi</taxon>
        <taxon>Dikarya</taxon>
        <taxon>Ascomycota</taxon>
        <taxon>Pezizomycotina</taxon>
        <taxon>Dothideomycetes</taxon>
        <taxon>Dothideomycetidae</taxon>
        <taxon>Mycosphaerellales</taxon>
        <taxon>Mycosphaerellaceae</taxon>
        <taxon>Cercospora</taxon>
    </lineage>
</organism>
<dbReference type="EMBL" id="CP134185">
    <property type="protein sequence ID" value="WPA98963.1"/>
    <property type="molecule type" value="Genomic_DNA"/>
</dbReference>
<evidence type="ECO:0000313" key="4">
    <source>
        <dbReference type="Proteomes" id="UP001302367"/>
    </source>
</evidence>
<evidence type="ECO:0000313" key="1">
    <source>
        <dbReference type="EMBL" id="PIA98092.1"/>
    </source>
</evidence>